<feature type="signal peptide" evidence="1">
    <location>
        <begin position="1"/>
        <end position="18"/>
    </location>
</feature>
<dbReference type="EMBL" id="PJRP01000012">
    <property type="protein sequence ID" value="PLP98282.1"/>
    <property type="molecule type" value="Genomic_DNA"/>
</dbReference>
<dbReference type="Proteomes" id="UP000234341">
    <property type="component" value="Unassembled WGS sequence"/>
</dbReference>
<sequence length="129" mass="13705">MIGIRPLLIAAIVTPLLAACASGSSMEYLESQDGNTLHSDASVGDLVLCLKQKLGDDATVEAYPEPGKVDVRVGYGHRADAGYSYLINLRAARQGTDVQIRSAGDWRPLLSKGRVTGYVKDCKPSAAAR</sequence>
<organism evidence="2 3">
    <name type="scientific">Cupriavidus pauculus</name>
    <dbReference type="NCBI Taxonomy" id="82633"/>
    <lineage>
        <taxon>Bacteria</taxon>
        <taxon>Pseudomonadati</taxon>
        <taxon>Pseudomonadota</taxon>
        <taxon>Betaproteobacteria</taxon>
        <taxon>Burkholderiales</taxon>
        <taxon>Burkholderiaceae</taxon>
        <taxon>Cupriavidus</taxon>
    </lineage>
</organism>
<name>A0A2N5C7U2_9BURK</name>
<evidence type="ECO:0000313" key="2">
    <source>
        <dbReference type="EMBL" id="PLP98282.1"/>
    </source>
</evidence>
<dbReference type="OrthoDB" id="8966383at2"/>
<comment type="caution">
    <text evidence="2">The sequence shown here is derived from an EMBL/GenBank/DDBJ whole genome shotgun (WGS) entry which is preliminary data.</text>
</comment>
<accession>A0A2N5C7U2</accession>
<protein>
    <recommendedName>
        <fullName evidence="4">Lipoprotein</fullName>
    </recommendedName>
</protein>
<gene>
    <name evidence="2" type="ORF">CYJ10_22525</name>
</gene>
<feature type="chain" id="PRO_5014807767" description="Lipoprotein" evidence="1">
    <location>
        <begin position="19"/>
        <end position="129"/>
    </location>
</feature>
<evidence type="ECO:0000313" key="3">
    <source>
        <dbReference type="Proteomes" id="UP000234341"/>
    </source>
</evidence>
<dbReference type="RefSeq" id="WP_101683671.1">
    <property type="nucleotide sequence ID" value="NZ_PJRP01000012.1"/>
</dbReference>
<reference evidence="2 3" key="1">
    <citation type="submission" date="2017-12" db="EMBL/GenBank/DDBJ databases">
        <title>Genome sequence of the active heterotrophic nitrifier-denitrifier, Cupriavidus pauculus UM1.</title>
        <authorList>
            <person name="Putonti C."/>
            <person name="Castignetti D."/>
        </authorList>
    </citation>
    <scope>NUCLEOTIDE SEQUENCE [LARGE SCALE GENOMIC DNA]</scope>
    <source>
        <strain evidence="2 3">UM1</strain>
    </source>
</reference>
<proteinExistence type="predicted"/>
<evidence type="ECO:0008006" key="4">
    <source>
        <dbReference type="Google" id="ProtNLM"/>
    </source>
</evidence>
<dbReference type="AlphaFoldDB" id="A0A2N5C7U2"/>
<dbReference type="PROSITE" id="PS51257">
    <property type="entry name" value="PROKAR_LIPOPROTEIN"/>
    <property type="match status" value="1"/>
</dbReference>
<keyword evidence="1" id="KW-0732">Signal</keyword>
<evidence type="ECO:0000256" key="1">
    <source>
        <dbReference type="SAM" id="SignalP"/>
    </source>
</evidence>